<feature type="region of interest" description="Disordered" evidence="1">
    <location>
        <begin position="1"/>
        <end position="44"/>
    </location>
</feature>
<sequence>MSVNMASESIHQRNSTSGCARSRARMRGSLAQKPAISASSSAML</sequence>
<reference evidence="2" key="1">
    <citation type="submission" date="2014-09" db="EMBL/GenBank/DDBJ databases">
        <authorList>
            <person name="Magalhaes I.L.F."/>
            <person name="Oliveira U."/>
            <person name="Santos F.R."/>
            <person name="Vidigal T.H.D.A."/>
            <person name="Brescovit A.D."/>
            <person name="Santos A.J."/>
        </authorList>
    </citation>
    <scope>NUCLEOTIDE SEQUENCE</scope>
    <source>
        <tissue evidence="2">Shoot tissue taken approximately 20 cm above the soil surface</tissue>
    </source>
</reference>
<dbReference type="AlphaFoldDB" id="A0A0A9F8X3"/>
<evidence type="ECO:0000313" key="2">
    <source>
        <dbReference type="EMBL" id="JAE04708.1"/>
    </source>
</evidence>
<organism evidence="2">
    <name type="scientific">Arundo donax</name>
    <name type="common">Giant reed</name>
    <name type="synonym">Donax arundinaceus</name>
    <dbReference type="NCBI Taxonomy" id="35708"/>
    <lineage>
        <taxon>Eukaryota</taxon>
        <taxon>Viridiplantae</taxon>
        <taxon>Streptophyta</taxon>
        <taxon>Embryophyta</taxon>
        <taxon>Tracheophyta</taxon>
        <taxon>Spermatophyta</taxon>
        <taxon>Magnoliopsida</taxon>
        <taxon>Liliopsida</taxon>
        <taxon>Poales</taxon>
        <taxon>Poaceae</taxon>
        <taxon>PACMAD clade</taxon>
        <taxon>Arundinoideae</taxon>
        <taxon>Arundineae</taxon>
        <taxon>Arundo</taxon>
    </lineage>
</organism>
<name>A0A0A9F8X3_ARUDO</name>
<dbReference type="EMBL" id="GBRH01193188">
    <property type="protein sequence ID" value="JAE04708.1"/>
    <property type="molecule type" value="Transcribed_RNA"/>
</dbReference>
<evidence type="ECO:0000256" key="1">
    <source>
        <dbReference type="SAM" id="MobiDB-lite"/>
    </source>
</evidence>
<protein>
    <submittedName>
        <fullName evidence="2">Uncharacterized protein</fullName>
    </submittedName>
</protein>
<proteinExistence type="predicted"/>
<reference evidence="2" key="2">
    <citation type="journal article" date="2015" name="Data Brief">
        <title>Shoot transcriptome of the giant reed, Arundo donax.</title>
        <authorList>
            <person name="Barrero R.A."/>
            <person name="Guerrero F.D."/>
            <person name="Moolhuijzen P."/>
            <person name="Goolsby J.A."/>
            <person name="Tidwell J."/>
            <person name="Bellgard S.E."/>
            <person name="Bellgard M.I."/>
        </authorList>
    </citation>
    <scope>NUCLEOTIDE SEQUENCE</scope>
    <source>
        <tissue evidence="2">Shoot tissue taken approximately 20 cm above the soil surface</tissue>
    </source>
</reference>
<feature type="compositionally biased region" description="Polar residues" evidence="1">
    <location>
        <begin position="1"/>
        <end position="19"/>
    </location>
</feature>
<accession>A0A0A9F8X3</accession>